<dbReference type="AlphaFoldDB" id="A0A834UFG6"/>
<evidence type="ECO:0000313" key="2">
    <source>
        <dbReference type="EMBL" id="KAF7435622.1"/>
    </source>
</evidence>
<sequence length="70" mass="7935">MQGGGFFRGRKCLERVVKEEEGSEVVQRVEDEVEEEEEEKEEKKEEEKETMCSVGEGDRCTGPAAHDNDA</sequence>
<accession>A0A834UFG6</accession>
<feature type="region of interest" description="Disordered" evidence="1">
    <location>
        <begin position="20"/>
        <end position="70"/>
    </location>
</feature>
<dbReference type="Proteomes" id="UP000600918">
    <property type="component" value="Unassembled WGS sequence"/>
</dbReference>
<reference evidence="2" key="1">
    <citation type="journal article" date="2020" name="G3 (Bethesda)">
        <title>High-Quality Assemblies for Three Invasive Social Wasps from the &lt;i&gt;Vespula&lt;/i&gt; Genus.</title>
        <authorList>
            <person name="Harrop T.W.R."/>
            <person name="Guhlin J."/>
            <person name="McLaughlin G.M."/>
            <person name="Permina E."/>
            <person name="Stockwell P."/>
            <person name="Gilligan J."/>
            <person name="Le Lec M.F."/>
            <person name="Gruber M.A.M."/>
            <person name="Quinn O."/>
            <person name="Lovegrove M."/>
            <person name="Duncan E.J."/>
            <person name="Remnant E.J."/>
            <person name="Van Eeckhoven J."/>
            <person name="Graham B."/>
            <person name="Knapp R.A."/>
            <person name="Langford K.W."/>
            <person name="Kronenberg Z."/>
            <person name="Press M.O."/>
            <person name="Eacker S.M."/>
            <person name="Wilson-Rankin E.E."/>
            <person name="Purcell J."/>
            <person name="Lester P.J."/>
            <person name="Dearden P.K."/>
        </authorList>
    </citation>
    <scope>NUCLEOTIDE SEQUENCE</scope>
    <source>
        <strain evidence="2">Volc-1</strain>
    </source>
</reference>
<protein>
    <submittedName>
        <fullName evidence="2">Uncharacterized protein</fullName>
    </submittedName>
</protein>
<dbReference type="EMBL" id="JACSDY010000002">
    <property type="protein sequence ID" value="KAF7435622.1"/>
    <property type="molecule type" value="Genomic_DNA"/>
</dbReference>
<evidence type="ECO:0000256" key="1">
    <source>
        <dbReference type="SAM" id="MobiDB-lite"/>
    </source>
</evidence>
<gene>
    <name evidence="2" type="ORF">H0235_003813</name>
</gene>
<keyword evidence="3" id="KW-1185">Reference proteome</keyword>
<comment type="caution">
    <text evidence="2">The sequence shown here is derived from an EMBL/GenBank/DDBJ whole genome shotgun (WGS) entry which is preliminary data.</text>
</comment>
<organism evidence="2 3">
    <name type="scientific">Vespula pensylvanica</name>
    <name type="common">Western yellow jacket</name>
    <name type="synonym">Wasp</name>
    <dbReference type="NCBI Taxonomy" id="30213"/>
    <lineage>
        <taxon>Eukaryota</taxon>
        <taxon>Metazoa</taxon>
        <taxon>Ecdysozoa</taxon>
        <taxon>Arthropoda</taxon>
        <taxon>Hexapoda</taxon>
        <taxon>Insecta</taxon>
        <taxon>Pterygota</taxon>
        <taxon>Neoptera</taxon>
        <taxon>Endopterygota</taxon>
        <taxon>Hymenoptera</taxon>
        <taxon>Apocrita</taxon>
        <taxon>Aculeata</taxon>
        <taxon>Vespoidea</taxon>
        <taxon>Vespidae</taxon>
        <taxon>Vespinae</taxon>
        <taxon>Vespula</taxon>
    </lineage>
</organism>
<feature type="compositionally biased region" description="Basic and acidic residues" evidence="1">
    <location>
        <begin position="41"/>
        <end position="50"/>
    </location>
</feature>
<name>A0A834UFG6_VESPE</name>
<evidence type="ECO:0000313" key="3">
    <source>
        <dbReference type="Proteomes" id="UP000600918"/>
    </source>
</evidence>
<proteinExistence type="predicted"/>
<feature type="compositionally biased region" description="Acidic residues" evidence="1">
    <location>
        <begin position="31"/>
        <end position="40"/>
    </location>
</feature>